<comment type="caution">
    <text evidence="4">The sequence shown here is derived from an EMBL/GenBank/DDBJ whole genome shotgun (WGS) entry which is preliminary data.</text>
</comment>
<comment type="subcellular location">
    <subcellularLocation>
        <location evidence="1">Periplasm</location>
    </subcellularLocation>
</comment>
<dbReference type="OrthoDB" id="9766758at2"/>
<dbReference type="SUPFAM" id="SSF53850">
    <property type="entry name" value="Periplasmic binding protein-like II"/>
    <property type="match status" value="1"/>
</dbReference>
<proteinExistence type="inferred from homology"/>
<organism evidence="4 5">
    <name type="scientific">Celerinatantimonas diazotrophica</name>
    <dbReference type="NCBI Taxonomy" id="412034"/>
    <lineage>
        <taxon>Bacteria</taxon>
        <taxon>Pseudomonadati</taxon>
        <taxon>Pseudomonadota</taxon>
        <taxon>Gammaproteobacteria</taxon>
        <taxon>Celerinatantimonadaceae</taxon>
        <taxon>Celerinatantimonas</taxon>
    </lineage>
</organism>
<reference evidence="4 5" key="1">
    <citation type="submission" date="2019-03" db="EMBL/GenBank/DDBJ databases">
        <title>Genomic Encyclopedia of Type Strains, Phase IV (KMG-IV): sequencing the most valuable type-strain genomes for metagenomic binning, comparative biology and taxonomic classification.</title>
        <authorList>
            <person name="Goeker M."/>
        </authorList>
    </citation>
    <scope>NUCLEOTIDE SEQUENCE [LARGE SCALE GENOMIC DNA]</scope>
    <source>
        <strain evidence="4 5">DSM 18577</strain>
    </source>
</reference>
<dbReference type="RefSeq" id="WP_131914332.1">
    <property type="nucleotide sequence ID" value="NZ_OU594967.1"/>
</dbReference>
<feature type="chain" id="PRO_5020180422" evidence="3">
    <location>
        <begin position="24"/>
        <end position="409"/>
    </location>
</feature>
<evidence type="ECO:0000256" key="1">
    <source>
        <dbReference type="ARBA" id="ARBA00004418"/>
    </source>
</evidence>
<protein>
    <submittedName>
        <fullName evidence="4">Carbohydrate ABC transporter substrate-binding protein (CUT1 family)</fullName>
    </submittedName>
</protein>
<dbReference type="InterPro" id="IPR050490">
    <property type="entry name" value="Bact_solute-bd_prot1"/>
</dbReference>
<dbReference type="AlphaFoldDB" id="A0A4R1J7K1"/>
<keyword evidence="5" id="KW-1185">Reference proteome</keyword>
<evidence type="ECO:0000313" key="4">
    <source>
        <dbReference type="EMBL" id="TCK46321.1"/>
    </source>
</evidence>
<evidence type="ECO:0000256" key="3">
    <source>
        <dbReference type="SAM" id="SignalP"/>
    </source>
</evidence>
<dbReference type="InterPro" id="IPR006059">
    <property type="entry name" value="SBP"/>
</dbReference>
<dbReference type="Gene3D" id="3.40.190.10">
    <property type="entry name" value="Periplasmic binding protein-like II"/>
    <property type="match status" value="2"/>
</dbReference>
<dbReference type="GO" id="GO:0042597">
    <property type="term" value="C:periplasmic space"/>
    <property type="evidence" value="ECO:0007669"/>
    <property type="project" value="UniProtKB-SubCell"/>
</dbReference>
<feature type="signal peptide" evidence="3">
    <location>
        <begin position="1"/>
        <end position="23"/>
    </location>
</feature>
<sequence>MKYLKQLAAGALISAALASSVFASTLVINSDQSDPAPKKAWNDLIARFEKANPDIKIKYNLYDHEAYKTAVRNWLVTAPPDVLFWYSGNRMDTFVKRGLIDNISDLWKSPQMRADFKTAMHAITMNGKQYGMPYSYYQWGIYYRKDIFKKYNLQVPKTWKELLKDCAALKSHGITPFAIGTKYLWPAAGWFDYIDLRVNGYAFHMKLMHGKIPYTDPRVKKVFSYWKQLVKPGYFLANHPSYSWQEAQPFLYNGKAAMYLIGNFITPNFTGKIKSEMGFFPFPQINPKIPDAEEAPIEALVIPAKAKNKADARKFLKFVAKASSQQYINKLLEQIPTNNKAAVKNDPFLKEGVKMLNNATATSQFYDRDTPPAMAKEGMKGFQEFMVHPDRINQILQHLERVRQRVFRK</sequence>
<evidence type="ECO:0000313" key="5">
    <source>
        <dbReference type="Proteomes" id="UP000295565"/>
    </source>
</evidence>
<gene>
    <name evidence="4" type="ORF">EV690_3597</name>
</gene>
<accession>A0A4R1J7K1</accession>
<name>A0A4R1J7K1_9GAMM</name>
<evidence type="ECO:0000256" key="2">
    <source>
        <dbReference type="ARBA" id="ARBA00008520"/>
    </source>
</evidence>
<dbReference type="PANTHER" id="PTHR43649:SF14">
    <property type="entry name" value="BLR3389 PROTEIN"/>
    <property type="match status" value="1"/>
</dbReference>
<keyword evidence="3" id="KW-0732">Signal</keyword>
<dbReference type="Pfam" id="PF01547">
    <property type="entry name" value="SBP_bac_1"/>
    <property type="match status" value="1"/>
</dbReference>
<dbReference type="EMBL" id="SMGD01000019">
    <property type="protein sequence ID" value="TCK46321.1"/>
    <property type="molecule type" value="Genomic_DNA"/>
</dbReference>
<dbReference type="Proteomes" id="UP000295565">
    <property type="component" value="Unassembled WGS sequence"/>
</dbReference>
<comment type="similarity">
    <text evidence="2">Belongs to the bacterial solute-binding protein 1 family.</text>
</comment>
<dbReference type="PANTHER" id="PTHR43649">
    <property type="entry name" value="ARABINOSE-BINDING PROTEIN-RELATED"/>
    <property type="match status" value="1"/>
</dbReference>